<evidence type="ECO:0000313" key="3">
    <source>
        <dbReference type="Proteomes" id="UP001161391"/>
    </source>
</evidence>
<dbReference type="Gene3D" id="3.40.630.30">
    <property type="match status" value="1"/>
</dbReference>
<name>A0ABQ5V9L3_9PROT</name>
<proteinExistence type="predicted"/>
<evidence type="ECO:0000313" key="2">
    <source>
        <dbReference type="EMBL" id="GLQ24226.1"/>
    </source>
</evidence>
<keyword evidence="3" id="KW-1185">Reference proteome</keyword>
<feature type="domain" description="N-acetyltransferase" evidence="1">
    <location>
        <begin position="5"/>
        <end position="116"/>
    </location>
</feature>
<dbReference type="RefSeq" id="WP_284390428.1">
    <property type="nucleotide sequence ID" value="NZ_BSNK01000002.1"/>
</dbReference>
<dbReference type="SUPFAM" id="SSF55729">
    <property type="entry name" value="Acyl-CoA N-acyltransferases (Nat)"/>
    <property type="match status" value="1"/>
</dbReference>
<dbReference type="InterPro" id="IPR016181">
    <property type="entry name" value="Acyl_CoA_acyltransferase"/>
</dbReference>
<accession>A0ABQ5V9L3</accession>
<reference evidence="2" key="2">
    <citation type="submission" date="2023-01" db="EMBL/GenBank/DDBJ databases">
        <title>Draft genome sequence of Algimonas ampicilliniresistens strain NBRC 108219.</title>
        <authorList>
            <person name="Sun Q."/>
            <person name="Mori K."/>
        </authorList>
    </citation>
    <scope>NUCLEOTIDE SEQUENCE</scope>
    <source>
        <strain evidence="2">NBRC 108219</strain>
    </source>
</reference>
<dbReference type="InterPro" id="IPR000182">
    <property type="entry name" value="GNAT_dom"/>
</dbReference>
<organism evidence="2 3">
    <name type="scientific">Algimonas ampicilliniresistens</name>
    <dbReference type="NCBI Taxonomy" id="1298735"/>
    <lineage>
        <taxon>Bacteria</taxon>
        <taxon>Pseudomonadati</taxon>
        <taxon>Pseudomonadota</taxon>
        <taxon>Alphaproteobacteria</taxon>
        <taxon>Maricaulales</taxon>
        <taxon>Robiginitomaculaceae</taxon>
        <taxon>Algimonas</taxon>
    </lineage>
</organism>
<comment type="caution">
    <text evidence="2">The sequence shown here is derived from an EMBL/GenBank/DDBJ whole genome shotgun (WGS) entry which is preliminary data.</text>
</comment>
<gene>
    <name evidence="2" type="ORF">GCM10007853_21000</name>
</gene>
<dbReference type="Pfam" id="PF13302">
    <property type="entry name" value="Acetyltransf_3"/>
    <property type="match status" value="1"/>
</dbReference>
<dbReference type="EMBL" id="BSNK01000002">
    <property type="protein sequence ID" value="GLQ24226.1"/>
    <property type="molecule type" value="Genomic_DNA"/>
</dbReference>
<dbReference type="Proteomes" id="UP001161391">
    <property type="component" value="Unassembled WGS sequence"/>
</dbReference>
<evidence type="ECO:0000259" key="1">
    <source>
        <dbReference type="Pfam" id="PF13302"/>
    </source>
</evidence>
<protein>
    <recommendedName>
        <fullName evidence="1">N-acetyltransferase domain-containing protein</fullName>
    </recommendedName>
</protein>
<sequence length="157" mass="18111">MHDDITFVRLTEIDASQILDHMTDPRVAEHMPLLNSKWTMDMVTDFVASKEECWHKDGLGYWAILLNGKYVGWGGLQSEEGEWDFGLVLRPEIFGLGPRITRRVIEFAFADDRIQLVKFLVPPSRKNLSAFDRLGARYVGEIDCNNTSFLKYELRTV</sequence>
<reference evidence="2" key="1">
    <citation type="journal article" date="2014" name="Int. J. Syst. Evol. Microbiol.">
        <title>Complete genome of a new Firmicutes species belonging to the dominant human colonic microbiota ('Ruminococcus bicirculans') reveals two chromosomes and a selective capacity to utilize plant glucans.</title>
        <authorList>
            <consortium name="NISC Comparative Sequencing Program"/>
            <person name="Wegmann U."/>
            <person name="Louis P."/>
            <person name="Goesmann A."/>
            <person name="Henrissat B."/>
            <person name="Duncan S.H."/>
            <person name="Flint H.J."/>
        </authorList>
    </citation>
    <scope>NUCLEOTIDE SEQUENCE</scope>
    <source>
        <strain evidence="2">NBRC 108219</strain>
    </source>
</reference>